<comment type="caution">
    <text evidence="2">The sequence shown here is derived from an EMBL/GenBank/DDBJ whole genome shotgun (WGS) entry which is preliminary data.</text>
</comment>
<dbReference type="EMBL" id="PHWZ01000237">
    <property type="protein sequence ID" value="TEY54808.1"/>
    <property type="molecule type" value="Genomic_DNA"/>
</dbReference>
<reference evidence="2 3" key="1">
    <citation type="submission" date="2017-11" db="EMBL/GenBank/DDBJ databases">
        <title>Comparative genomics of Botrytis spp.</title>
        <authorList>
            <person name="Valero-Jimenez C.A."/>
            <person name="Tapia P."/>
            <person name="Veloso J."/>
            <person name="Silva-Moreno E."/>
            <person name="Staats M."/>
            <person name="Valdes J.H."/>
            <person name="Van Kan J.A.L."/>
        </authorList>
    </citation>
    <scope>NUCLEOTIDE SEQUENCE [LARGE SCALE GENOMIC DNA]</scope>
    <source>
        <strain evidence="2 3">MUCL2830</strain>
    </source>
</reference>
<feature type="signal peptide" evidence="1">
    <location>
        <begin position="1"/>
        <end position="16"/>
    </location>
</feature>
<evidence type="ECO:0000256" key="1">
    <source>
        <dbReference type="SAM" id="SignalP"/>
    </source>
</evidence>
<evidence type="ECO:0000313" key="2">
    <source>
        <dbReference type="EMBL" id="TEY54808.1"/>
    </source>
</evidence>
<evidence type="ECO:0000313" key="3">
    <source>
        <dbReference type="Proteomes" id="UP000297299"/>
    </source>
</evidence>
<keyword evidence="1" id="KW-0732">Signal</keyword>
<feature type="chain" id="PRO_5021420623" evidence="1">
    <location>
        <begin position="17"/>
        <end position="76"/>
    </location>
</feature>
<organism evidence="2 3">
    <name type="scientific">Botryotinia calthae</name>
    <dbReference type="NCBI Taxonomy" id="38488"/>
    <lineage>
        <taxon>Eukaryota</taxon>
        <taxon>Fungi</taxon>
        <taxon>Dikarya</taxon>
        <taxon>Ascomycota</taxon>
        <taxon>Pezizomycotina</taxon>
        <taxon>Leotiomycetes</taxon>
        <taxon>Helotiales</taxon>
        <taxon>Sclerotiniaceae</taxon>
        <taxon>Botryotinia</taxon>
    </lineage>
</organism>
<dbReference type="AlphaFoldDB" id="A0A4Y8CXC5"/>
<protein>
    <submittedName>
        <fullName evidence="2">Uncharacterized protein</fullName>
    </submittedName>
</protein>
<keyword evidence="3" id="KW-1185">Reference proteome</keyword>
<dbReference type="Proteomes" id="UP000297299">
    <property type="component" value="Unassembled WGS sequence"/>
</dbReference>
<sequence length="76" mass="8500">MSILILIFILSEYGKCYWTRHWGLTMIPLLDEASPDKIAKSTEVRIGVETSTSEETQDKDKLSGNIPGIRLFDVAG</sequence>
<proteinExistence type="predicted"/>
<accession>A0A4Y8CXC5</accession>
<dbReference type="OrthoDB" id="5365129at2759"/>
<name>A0A4Y8CXC5_9HELO</name>
<gene>
    <name evidence="2" type="ORF">BOTCAL_0237g00100</name>
</gene>